<evidence type="ECO:0000256" key="2">
    <source>
        <dbReference type="ARBA" id="ARBA00022448"/>
    </source>
</evidence>
<feature type="transmembrane region" description="Helical" evidence="6">
    <location>
        <begin position="36"/>
        <end position="57"/>
    </location>
</feature>
<dbReference type="GO" id="GO:0022857">
    <property type="term" value="F:transmembrane transporter activity"/>
    <property type="evidence" value="ECO:0007669"/>
    <property type="project" value="InterPro"/>
</dbReference>
<reference evidence="8 9" key="1">
    <citation type="submission" date="2020-08" db="EMBL/GenBank/DDBJ databases">
        <title>Genomic Encyclopedia of Type Strains, Phase III (KMG-III): the genomes of soil and plant-associated and newly described type strains.</title>
        <authorList>
            <person name="Whitman W."/>
        </authorList>
    </citation>
    <scope>NUCLEOTIDE SEQUENCE [LARGE SCALE GENOMIC DNA]</scope>
    <source>
        <strain evidence="8 9">CECT 5862</strain>
    </source>
</reference>
<dbReference type="PROSITE" id="PS50850">
    <property type="entry name" value="MFS"/>
    <property type="match status" value="1"/>
</dbReference>
<feature type="transmembrane region" description="Helical" evidence="6">
    <location>
        <begin position="235"/>
        <end position="255"/>
    </location>
</feature>
<feature type="transmembrane region" description="Helical" evidence="6">
    <location>
        <begin position="152"/>
        <end position="173"/>
    </location>
</feature>
<dbReference type="AlphaFoldDB" id="A0A7W5AZB2"/>
<dbReference type="InterPro" id="IPR011701">
    <property type="entry name" value="MFS"/>
</dbReference>
<evidence type="ECO:0000256" key="1">
    <source>
        <dbReference type="ARBA" id="ARBA00004651"/>
    </source>
</evidence>
<evidence type="ECO:0000256" key="3">
    <source>
        <dbReference type="ARBA" id="ARBA00022692"/>
    </source>
</evidence>
<feature type="domain" description="Major facilitator superfamily (MFS) profile" evidence="7">
    <location>
        <begin position="1"/>
        <end position="262"/>
    </location>
</feature>
<keyword evidence="4 6" id="KW-1133">Transmembrane helix</keyword>
<comment type="subcellular location">
    <subcellularLocation>
        <location evidence="1">Cell membrane</location>
        <topology evidence="1">Multi-pass membrane protein</topology>
    </subcellularLocation>
</comment>
<feature type="transmembrane region" description="Helical" evidence="6">
    <location>
        <begin position="123"/>
        <end position="146"/>
    </location>
</feature>
<evidence type="ECO:0000256" key="4">
    <source>
        <dbReference type="ARBA" id="ARBA00022989"/>
    </source>
</evidence>
<dbReference type="EMBL" id="JACHXK010000006">
    <property type="protein sequence ID" value="MBB3111016.1"/>
    <property type="molecule type" value="Genomic_DNA"/>
</dbReference>
<keyword evidence="3 6" id="KW-0812">Transmembrane</keyword>
<organism evidence="8 9">
    <name type="scientific">Paenibacillus phyllosphaerae</name>
    <dbReference type="NCBI Taxonomy" id="274593"/>
    <lineage>
        <taxon>Bacteria</taxon>
        <taxon>Bacillati</taxon>
        <taxon>Bacillota</taxon>
        <taxon>Bacilli</taxon>
        <taxon>Bacillales</taxon>
        <taxon>Paenibacillaceae</taxon>
        <taxon>Paenibacillus</taxon>
    </lineage>
</organism>
<name>A0A7W5AZB2_9BACL</name>
<dbReference type="InterPro" id="IPR052714">
    <property type="entry name" value="MFS_Exporter"/>
</dbReference>
<evidence type="ECO:0000256" key="6">
    <source>
        <dbReference type="SAM" id="Phobius"/>
    </source>
</evidence>
<evidence type="ECO:0000313" key="9">
    <source>
        <dbReference type="Proteomes" id="UP000570361"/>
    </source>
</evidence>
<feature type="transmembrane region" description="Helical" evidence="6">
    <location>
        <begin position="205"/>
        <end position="229"/>
    </location>
</feature>
<evidence type="ECO:0000256" key="5">
    <source>
        <dbReference type="ARBA" id="ARBA00023136"/>
    </source>
</evidence>
<dbReference type="InterPro" id="IPR020846">
    <property type="entry name" value="MFS_dom"/>
</dbReference>
<keyword evidence="5 6" id="KW-0472">Membrane</keyword>
<dbReference type="Gene3D" id="1.20.1250.20">
    <property type="entry name" value="MFS general substrate transporter like domains"/>
    <property type="match status" value="1"/>
</dbReference>
<sequence>MTRITAASFFLFFGFQMLLPTLPVYMLDLGGDNTAVGLIISIFTVFALFTRPLVGALMGQNKKGWLAAGLILCFVIIASYHWTATVAMLLLARCIHGVGWGIVTVTSSTIASDVIPASRRGEGIGFFGLASTLAMALAPAIGLALLNGEWRMPSVIGVAAVSTMLSLLCVWGVKRQSRPVDSRIGRAEPVQEKPSFRSQLFEPRALFPSMLGLLIGIVYGGIVSFITLFGEEADIGNVGLFFTLNAVCLLIVRFISGRLFDR</sequence>
<dbReference type="GO" id="GO:0005886">
    <property type="term" value="C:plasma membrane"/>
    <property type="evidence" value="ECO:0007669"/>
    <property type="project" value="UniProtKB-SubCell"/>
</dbReference>
<comment type="caution">
    <text evidence="8">The sequence shown here is derived from an EMBL/GenBank/DDBJ whole genome shotgun (WGS) entry which is preliminary data.</text>
</comment>
<keyword evidence="2" id="KW-0813">Transport</keyword>
<dbReference type="CDD" id="cd17489">
    <property type="entry name" value="MFS_YfcJ_like"/>
    <property type="match status" value="1"/>
</dbReference>
<accession>A0A7W5AZB2</accession>
<evidence type="ECO:0000259" key="7">
    <source>
        <dbReference type="PROSITE" id="PS50850"/>
    </source>
</evidence>
<feature type="transmembrane region" description="Helical" evidence="6">
    <location>
        <begin position="64"/>
        <end position="82"/>
    </location>
</feature>
<gene>
    <name evidence="8" type="ORF">FHS18_003084</name>
</gene>
<dbReference type="InterPro" id="IPR036259">
    <property type="entry name" value="MFS_trans_sf"/>
</dbReference>
<dbReference type="Pfam" id="PF07690">
    <property type="entry name" value="MFS_1"/>
    <property type="match status" value="1"/>
</dbReference>
<proteinExistence type="predicted"/>
<dbReference type="SUPFAM" id="SSF103473">
    <property type="entry name" value="MFS general substrate transporter"/>
    <property type="match status" value="1"/>
</dbReference>
<dbReference type="PANTHER" id="PTHR23531:SF2">
    <property type="entry name" value="PERMEASE"/>
    <property type="match status" value="1"/>
</dbReference>
<feature type="transmembrane region" description="Helical" evidence="6">
    <location>
        <begin position="88"/>
        <end position="111"/>
    </location>
</feature>
<protein>
    <submittedName>
        <fullName evidence="8">MFS family permease</fullName>
    </submittedName>
</protein>
<evidence type="ECO:0000313" key="8">
    <source>
        <dbReference type="EMBL" id="MBB3111016.1"/>
    </source>
</evidence>
<dbReference type="PANTHER" id="PTHR23531">
    <property type="entry name" value="QUINOLENE RESISTANCE PROTEIN NORA"/>
    <property type="match status" value="1"/>
</dbReference>
<keyword evidence="9" id="KW-1185">Reference proteome</keyword>
<dbReference type="RefSeq" id="WP_246427663.1">
    <property type="nucleotide sequence ID" value="NZ_JACHXK010000006.1"/>
</dbReference>
<dbReference type="Proteomes" id="UP000570361">
    <property type="component" value="Unassembled WGS sequence"/>
</dbReference>